<dbReference type="NCBIfam" id="TIGR03521">
    <property type="entry name" value="GldG"/>
    <property type="match status" value="1"/>
</dbReference>
<evidence type="ECO:0000313" key="4">
    <source>
        <dbReference type="EMBL" id="TDQ31205.1"/>
    </source>
</evidence>
<feature type="domain" description="DUF7088" evidence="3">
    <location>
        <begin position="34"/>
        <end position="140"/>
    </location>
</feature>
<protein>
    <submittedName>
        <fullName evidence="4">Gliding-associated putative ABC transporter substrate-binding component GldG</fullName>
    </submittedName>
</protein>
<accession>A0A4R6TNM8</accession>
<keyword evidence="1" id="KW-0472">Membrane</keyword>
<dbReference type="Pfam" id="PF23357">
    <property type="entry name" value="DUF7088"/>
    <property type="match status" value="1"/>
</dbReference>
<name>A0A4R6TNM8_9FLAO</name>
<keyword evidence="5" id="KW-1185">Reference proteome</keyword>
<dbReference type="Pfam" id="PF09822">
    <property type="entry name" value="ABC_transp_aux"/>
    <property type="match status" value="1"/>
</dbReference>
<dbReference type="InterPro" id="IPR019196">
    <property type="entry name" value="ABC_transp_unknown"/>
</dbReference>
<dbReference type="InterPro" id="IPR055396">
    <property type="entry name" value="DUF7088"/>
</dbReference>
<dbReference type="RefSeq" id="WP_133644045.1">
    <property type="nucleotide sequence ID" value="NZ_SNYI01000002.1"/>
</dbReference>
<dbReference type="OrthoDB" id="9777219at2"/>
<feature type="transmembrane region" description="Helical" evidence="1">
    <location>
        <begin position="526"/>
        <end position="548"/>
    </location>
</feature>
<dbReference type="AlphaFoldDB" id="A0A4R6TNM8"/>
<dbReference type="EMBL" id="SNYI01000002">
    <property type="protein sequence ID" value="TDQ31205.1"/>
    <property type="molecule type" value="Genomic_DNA"/>
</dbReference>
<sequence length="555" mass="62102">MVKSKWNLALTALVIFVLVLILGNFWHFRIDMTEDQRFTLSQPSLDRVRAFEGPVVVDVLLSGNLPPEFARLQVETRQVLESFASENPQVKFNFVDPLEDPGTAEATLANLQGLGLTPVNVTVEDGSKMSQELVFPWAMVNYKEKTVRVPLLKNKLGADMEQRITGSVQNLEYAFADAFTKLLVKDKKRIAVLKGNGESADMRIADLLGNLREYYNLAAITLDSVATNPQATLDELRNYDLALVAKPREPFTDAEKYVLDQYIVGGGKSLWLIDPVAMELDSLFNEQGTAIAIPRDLNLDDLFFRYGVRLNPVLVNDLYFTQIVLASGEGSGSQYNPVPWYYNPMVFSANDHPVNTNLEALRMQFASTIDTLATGPEKTILYSSSPLSRIDGAPLQISLDMINTPPDKDRYLPGNFPLAVLLEGEFPSAYANRVKPVELNNPVTRGGQSKMIVIADGDLVENQVRNGRPLELGYDKWTNNFYGNKDFLINSVNYLLDDSGLINIRSKKIEIPILDQEQVAEQKARWQLINIGLPIGIILLLGLGGNWLRRKKYSR</sequence>
<evidence type="ECO:0000259" key="2">
    <source>
        <dbReference type="Pfam" id="PF09822"/>
    </source>
</evidence>
<proteinExistence type="predicted"/>
<organism evidence="4 5">
    <name type="scientific">Zeaxanthinibacter enoshimensis</name>
    <dbReference type="NCBI Taxonomy" id="392009"/>
    <lineage>
        <taxon>Bacteria</taxon>
        <taxon>Pseudomonadati</taxon>
        <taxon>Bacteroidota</taxon>
        <taxon>Flavobacteriia</taxon>
        <taxon>Flavobacteriales</taxon>
        <taxon>Flavobacteriaceae</taxon>
        <taxon>Zeaxanthinibacter</taxon>
    </lineage>
</organism>
<dbReference type="InterPro" id="IPR019863">
    <property type="entry name" value="Motility-assoc_ABC-rel_GldG"/>
</dbReference>
<comment type="caution">
    <text evidence="4">The sequence shown here is derived from an EMBL/GenBank/DDBJ whole genome shotgun (WGS) entry which is preliminary data.</text>
</comment>
<keyword evidence="1" id="KW-0812">Transmembrane</keyword>
<reference evidence="4 5" key="1">
    <citation type="submission" date="2019-03" db="EMBL/GenBank/DDBJ databases">
        <title>Genomic Encyclopedia of Archaeal and Bacterial Type Strains, Phase II (KMG-II): from individual species to whole genera.</title>
        <authorList>
            <person name="Goeker M."/>
        </authorList>
    </citation>
    <scope>NUCLEOTIDE SEQUENCE [LARGE SCALE GENOMIC DNA]</scope>
    <source>
        <strain evidence="4 5">DSM 18435</strain>
    </source>
</reference>
<keyword evidence="1" id="KW-1133">Transmembrane helix</keyword>
<gene>
    <name evidence="4" type="ORF">CLV82_1910</name>
</gene>
<evidence type="ECO:0000313" key="5">
    <source>
        <dbReference type="Proteomes" id="UP000295468"/>
    </source>
</evidence>
<dbReference type="Proteomes" id="UP000295468">
    <property type="component" value="Unassembled WGS sequence"/>
</dbReference>
<evidence type="ECO:0000259" key="3">
    <source>
        <dbReference type="Pfam" id="PF23357"/>
    </source>
</evidence>
<evidence type="ECO:0000256" key="1">
    <source>
        <dbReference type="SAM" id="Phobius"/>
    </source>
</evidence>
<feature type="domain" description="ABC-type uncharacterised transport system" evidence="2">
    <location>
        <begin position="187"/>
        <end position="491"/>
    </location>
</feature>